<dbReference type="AlphaFoldDB" id="A0A1G8GT41"/>
<feature type="transmembrane region" description="Helical" evidence="1">
    <location>
        <begin position="12"/>
        <end position="34"/>
    </location>
</feature>
<dbReference type="RefSeq" id="WP_176786215.1">
    <property type="nucleotide sequence ID" value="NZ_FNCP01000023.1"/>
</dbReference>
<accession>A0A1G8GT41</accession>
<proteinExistence type="predicted"/>
<dbReference type="InterPro" id="IPR048146">
    <property type="entry name" value="RAxF_45-like"/>
</dbReference>
<evidence type="ECO:0000313" key="2">
    <source>
        <dbReference type="EMBL" id="SDH97566.1"/>
    </source>
</evidence>
<keyword evidence="1" id="KW-0472">Membrane</keyword>
<name>A0A1G8GT41_9FIRM</name>
<dbReference type="EMBL" id="FNCP01000023">
    <property type="protein sequence ID" value="SDH97566.1"/>
    <property type="molecule type" value="Genomic_DNA"/>
</dbReference>
<sequence>MNRDFAMLRLEQLPIAIFGIRYAVLFNGIAMPIFKQLSTDQQNHEMTHLP</sequence>
<keyword evidence="1" id="KW-1133">Transmembrane helix</keyword>
<evidence type="ECO:0000313" key="3">
    <source>
        <dbReference type="Proteomes" id="UP000198656"/>
    </source>
</evidence>
<protein>
    <submittedName>
        <fullName evidence="2">Uncharacterized protein</fullName>
    </submittedName>
</protein>
<reference evidence="3" key="1">
    <citation type="submission" date="2016-10" db="EMBL/GenBank/DDBJ databases">
        <authorList>
            <person name="Varghese N."/>
            <person name="Submissions S."/>
        </authorList>
    </citation>
    <scope>NUCLEOTIDE SEQUENCE [LARGE SCALE GENOMIC DNA]</scope>
    <source>
        <strain evidence="3">DSM 8344</strain>
    </source>
</reference>
<evidence type="ECO:0000256" key="1">
    <source>
        <dbReference type="SAM" id="Phobius"/>
    </source>
</evidence>
<dbReference type="NCBIfam" id="NF041642">
    <property type="entry name" value="RAxF_45"/>
    <property type="match status" value="1"/>
</dbReference>
<dbReference type="Proteomes" id="UP000198656">
    <property type="component" value="Unassembled WGS sequence"/>
</dbReference>
<gene>
    <name evidence="2" type="ORF">SAMN05443529_12350</name>
</gene>
<keyword evidence="3" id="KW-1185">Reference proteome</keyword>
<keyword evidence="1" id="KW-0812">Transmembrane</keyword>
<organism evidence="2 3">
    <name type="scientific">Desulfosporosinus hippei DSM 8344</name>
    <dbReference type="NCBI Taxonomy" id="1121419"/>
    <lineage>
        <taxon>Bacteria</taxon>
        <taxon>Bacillati</taxon>
        <taxon>Bacillota</taxon>
        <taxon>Clostridia</taxon>
        <taxon>Eubacteriales</taxon>
        <taxon>Desulfitobacteriaceae</taxon>
        <taxon>Desulfosporosinus</taxon>
    </lineage>
</organism>